<dbReference type="Proteomes" id="UP000827872">
    <property type="component" value="Linkage Group LG03"/>
</dbReference>
<protein>
    <submittedName>
        <fullName evidence="1">Fascin-2</fullName>
    </submittedName>
</protein>
<organism evidence="1 2">
    <name type="scientific">Sphaerodactylus townsendi</name>
    <dbReference type="NCBI Taxonomy" id="933632"/>
    <lineage>
        <taxon>Eukaryota</taxon>
        <taxon>Metazoa</taxon>
        <taxon>Chordata</taxon>
        <taxon>Craniata</taxon>
        <taxon>Vertebrata</taxon>
        <taxon>Euteleostomi</taxon>
        <taxon>Lepidosauria</taxon>
        <taxon>Squamata</taxon>
        <taxon>Bifurcata</taxon>
        <taxon>Gekkota</taxon>
        <taxon>Sphaerodactylidae</taxon>
        <taxon>Sphaerodactylus</taxon>
    </lineage>
</organism>
<comment type="caution">
    <text evidence="1">The sequence shown here is derived from an EMBL/GenBank/DDBJ whole genome shotgun (WGS) entry which is preliminary data.</text>
</comment>
<reference evidence="1" key="1">
    <citation type="submission" date="2021-08" db="EMBL/GenBank/DDBJ databases">
        <title>The first chromosome-level gecko genome reveals the dynamic sex chromosomes of Neotropical dwarf geckos (Sphaerodactylidae: Sphaerodactylus).</title>
        <authorList>
            <person name="Pinto B.J."/>
            <person name="Keating S.E."/>
            <person name="Gamble T."/>
        </authorList>
    </citation>
    <scope>NUCLEOTIDE SEQUENCE</scope>
    <source>
        <strain evidence="1">TG3544</strain>
    </source>
</reference>
<evidence type="ECO:0000313" key="1">
    <source>
        <dbReference type="EMBL" id="KAH7993187.1"/>
    </source>
</evidence>
<dbReference type="EMBL" id="CM037616">
    <property type="protein sequence ID" value="KAH7993187.1"/>
    <property type="molecule type" value="Genomic_DNA"/>
</dbReference>
<evidence type="ECO:0000313" key="2">
    <source>
        <dbReference type="Proteomes" id="UP000827872"/>
    </source>
</evidence>
<accession>A0ACB8EL01</accession>
<sequence>MGIGGPMQNYGIIGVNISANQDEETHHETFQMQIDKETKKCIFHSHTGNYWTLVSHGGIQAMATEV</sequence>
<keyword evidence="2" id="KW-1185">Reference proteome</keyword>
<proteinExistence type="predicted"/>
<name>A0ACB8EL01_9SAUR</name>
<gene>
    <name evidence="1" type="primary">FSCN2_2</name>
    <name evidence="1" type="ORF">K3G42_029611</name>
</gene>